<dbReference type="SUPFAM" id="SSF46785">
    <property type="entry name" value="Winged helix' DNA-binding domain"/>
    <property type="match status" value="1"/>
</dbReference>
<dbReference type="RefSeq" id="WP_344142471.1">
    <property type="nucleotide sequence ID" value="NZ_BAAAQI010000005.1"/>
</dbReference>
<evidence type="ECO:0000313" key="3">
    <source>
        <dbReference type="EMBL" id="MFC4865006.1"/>
    </source>
</evidence>
<organism evidence="3 4">
    <name type="scientific">Streptomonospora arabica</name>
    <dbReference type="NCBI Taxonomy" id="412417"/>
    <lineage>
        <taxon>Bacteria</taxon>
        <taxon>Bacillati</taxon>
        <taxon>Actinomycetota</taxon>
        <taxon>Actinomycetes</taxon>
        <taxon>Streptosporangiales</taxon>
        <taxon>Nocardiopsidaceae</taxon>
        <taxon>Streptomonospora</taxon>
    </lineage>
</organism>
<dbReference type="EMBL" id="JBHSIY010000001">
    <property type="protein sequence ID" value="MFC4865006.1"/>
    <property type="molecule type" value="Genomic_DNA"/>
</dbReference>
<dbReference type="Pfam" id="PF12840">
    <property type="entry name" value="HTH_20"/>
    <property type="match status" value="1"/>
</dbReference>
<dbReference type="SMART" id="SM00418">
    <property type="entry name" value="HTH_ARSR"/>
    <property type="match status" value="1"/>
</dbReference>
<dbReference type="InterPro" id="IPR011991">
    <property type="entry name" value="ArsR-like_HTH"/>
</dbReference>
<comment type="caution">
    <text evidence="3">The sequence shown here is derived from an EMBL/GenBank/DDBJ whole genome shotgun (WGS) entry which is preliminary data.</text>
</comment>
<gene>
    <name evidence="3" type="ORF">ACFPCZ_00055</name>
</gene>
<dbReference type="CDD" id="cd00090">
    <property type="entry name" value="HTH_ARSR"/>
    <property type="match status" value="1"/>
</dbReference>
<protein>
    <submittedName>
        <fullName evidence="3">Helix-turn-helix transcriptional regulator</fullName>
    </submittedName>
</protein>
<keyword evidence="4" id="KW-1185">Reference proteome</keyword>
<evidence type="ECO:0000259" key="2">
    <source>
        <dbReference type="SMART" id="SM00418"/>
    </source>
</evidence>
<reference evidence="4" key="1">
    <citation type="journal article" date="2019" name="Int. J. Syst. Evol. Microbiol.">
        <title>The Global Catalogue of Microorganisms (GCM) 10K type strain sequencing project: providing services to taxonomists for standard genome sequencing and annotation.</title>
        <authorList>
            <consortium name="The Broad Institute Genomics Platform"/>
            <consortium name="The Broad Institute Genome Sequencing Center for Infectious Disease"/>
            <person name="Wu L."/>
            <person name="Ma J."/>
        </authorList>
    </citation>
    <scope>NUCLEOTIDE SEQUENCE [LARGE SCALE GENOMIC DNA]</scope>
    <source>
        <strain evidence="4">CGMCC 4.7304</strain>
    </source>
</reference>
<dbReference type="InterPro" id="IPR001845">
    <property type="entry name" value="HTH_ArsR_DNA-bd_dom"/>
</dbReference>
<dbReference type="Proteomes" id="UP001595858">
    <property type="component" value="Unassembled WGS sequence"/>
</dbReference>
<dbReference type="InterPro" id="IPR036388">
    <property type="entry name" value="WH-like_DNA-bd_sf"/>
</dbReference>
<feature type="region of interest" description="Disordered" evidence="1">
    <location>
        <begin position="159"/>
        <end position="188"/>
    </location>
</feature>
<feature type="domain" description="HTH arsR-type" evidence="2">
    <location>
        <begin position="7"/>
        <end position="110"/>
    </location>
</feature>
<feature type="compositionally biased region" description="Low complexity" evidence="1">
    <location>
        <begin position="159"/>
        <end position="178"/>
    </location>
</feature>
<dbReference type="Gene3D" id="1.10.10.10">
    <property type="entry name" value="Winged helix-like DNA-binding domain superfamily/Winged helix DNA-binding domain"/>
    <property type="match status" value="1"/>
</dbReference>
<accession>A0ABV9SGH0</accession>
<evidence type="ECO:0000313" key="4">
    <source>
        <dbReference type="Proteomes" id="UP001595858"/>
    </source>
</evidence>
<sequence>MTGTGIDALSVLAEPLRRRLYEYVADHGGEVSRAQAAEAVGARRTLAAFHLDKLVEAGLLEVERRKVSGREGPGSGRPAKLYRRSRREHALHLPPRDYGTAAALLAEAVDRAGAEEALHAAAREEGERRGAAHAADGGPVSSADLAGWLERHGYEPVCAEGPGAGPAAPQETTAPGAGRPSPPAEPTAGCPALRLRNCPFDALARSHPPVACGMNLELLRGLLHGAGADSFQADIAPAAEGCCVVISSEPDSKNNPH</sequence>
<dbReference type="InterPro" id="IPR036390">
    <property type="entry name" value="WH_DNA-bd_sf"/>
</dbReference>
<name>A0ABV9SGH0_9ACTN</name>
<evidence type="ECO:0000256" key="1">
    <source>
        <dbReference type="SAM" id="MobiDB-lite"/>
    </source>
</evidence>
<proteinExistence type="predicted"/>